<keyword evidence="3" id="KW-1185">Reference proteome</keyword>
<dbReference type="Proteomes" id="UP000295711">
    <property type="component" value="Unassembled WGS sequence"/>
</dbReference>
<dbReference type="SUPFAM" id="SSF51011">
    <property type="entry name" value="Glycosyl hydrolase domain"/>
    <property type="match status" value="1"/>
</dbReference>
<evidence type="ECO:0000313" key="2">
    <source>
        <dbReference type="EMBL" id="TCO82562.1"/>
    </source>
</evidence>
<sequence>MEWQMSQGQPWPYGVTVWEGSESGQIKVNLAFELPERRQNRGNPGKVPPGQDHIVLRVYDLVKHTSSELPIDKSWHFGQAYAVALIFFVSESEIDNIEIENYGYQLIWNDKVVTMPYAKAVRWVDGEKIYLFKERMFEWGEDISPGLDFDEVILYKLHVRGFTKHTSSGVKHRGTFEGVREKIPYLKTLGINAVELMPVYDFEVENPKDTVKNGRKNYWGYGPAHFMAVKPEYAAEPEKAGDSLKELVRALHREGMEVYMELFFTGKETADFQMACLRRWIVDYHIDGFHLNQTTTQLREVLSDSVLAETKILSENFNGSSDRNGAGRRRAVYHNGFQDSMRRFLRGDEGSASEFMNQVLNRSTEQGNIQYITNNNGFTMMDLVSYDNRHNEDNGENNLDGSAWNFSWNCGAEGVSRKKDVVRLRRQQLKNAWILNIFQQGTPLIYAGDEFGNSQKGNNNAWCQDNDVSWLNWNLKKKNRWLWEFAVKMMELRKTVKILHPEKPFARTDTSANGLPDVSFHGKVPWFIYESGWNRCIGCMYAGDGEAWYFAYNMNCTKEIFSLPRLPGKGIWKVFSDTSELNAEGEMIEDGQIILDGHSIVLLCGEYLRK</sequence>
<gene>
    <name evidence="2" type="ORF">EV212_11629</name>
</gene>
<dbReference type="InterPro" id="IPR017853">
    <property type="entry name" value="GH"/>
</dbReference>
<protein>
    <submittedName>
        <fullName evidence="2">Glycogen operon protein</fullName>
    </submittedName>
</protein>
<feature type="domain" description="Glycosyl hydrolase family 13 catalytic" evidence="1">
    <location>
        <begin position="156"/>
        <end position="493"/>
    </location>
</feature>
<dbReference type="Gene3D" id="3.20.20.80">
    <property type="entry name" value="Glycosidases"/>
    <property type="match status" value="2"/>
</dbReference>
<dbReference type="PANTHER" id="PTHR43002">
    <property type="entry name" value="GLYCOGEN DEBRANCHING ENZYME"/>
    <property type="match status" value="1"/>
</dbReference>
<dbReference type="AlphaFoldDB" id="A0A4V6NPK9"/>
<accession>A0A4V6NPK9</accession>
<dbReference type="EMBL" id="SLXA01000016">
    <property type="protein sequence ID" value="TCO82562.1"/>
    <property type="molecule type" value="Genomic_DNA"/>
</dbReference>
<reference evidence="2 3" key="1">
    <citation type="submission" date="2019-03" db="EMBL/GenBank/DDBJ databases">
        <title>Genomic Encyclopedia of Type Strains, Phase IV (KMG-IV): sequencing the most valuable type-strain genomes for metagenomic binning, comparative biology and taxonomic classification.</title>
        <authorList>
            <person name="Goeker M."/>
        </authorList>
    </citation>
    <scope>NUCLEOTIDE SEQUENCE [LARGE SCALE GENOMIC DNA]</scope>
    <source>
        <strain evidence="2 3">DSM 28559</strain>
    </source>
</reference>
<dbReference type="InterPro" id="IPR006047">
    <property type="entry name" value="GH13_cat_dom"/>
</dbReference>
<dbReference type="GO" id="GO:0005975">
    <property type="term" value="P:carbohydrate metabolic process"/>
    <property type="evidence" value="ECO:0007669"/>
    <property type="project" value="InterPro"/>
</dbReference>
<evidence type="ECO:0000313" key="3">
    <source>
        <dbReference type="Proteomes" id="UP000295711"/>
    </source>
</evidence>
<evidence type="ECO:0000259" key="1">
    <source>
        <dbReference type="SMART" id="SM00642"/>
    </source>
</evidence>
<organism evidence="2 3">
    <name type="scientific">Frisingicoccus caecimuris</name>
    <dbReference type="NCBI Taxonomy" id="1796636"/>
    <lineage>
        <taxon>Bacteria</taxon>
        <taxon>Bacillati</taxon>
        <taxon>Bacillota</taxon>
        <taxon>Clostridia</taxon>
        <taxon>Lachnospirales</taxon>
        <taxon>Lachnospiraceae</taxon>
        <taxon>Frisingicoccus</taxon>
    </lineage>
</organism>
<dbReference type="SMART" id="SM00642">
    <property type="entry name" value="Aamy"/>
    <property type="match status" value="1"/>
</dbReference>
<dbReference type="RefSeq" id="WP_165873372.1">
    <property type="nucleotide sequence ID" value="NZ_JANKAQ010000016.1"/>
</dbReference>
<name>A0A4V6NPK9_9FIRM</name>
<dbReference type="Pfam" id="PF00128">
    <property type="entry name" value="Alpha-amylase"/>
    <property type="match status" value="1"/>
</dbReference>
<comment type="caution">
    <text evidence="2">The sequence shown here is derived from an EMBL/GenBank/DDBJ whole genome shotgun (WGS) entry which is preliminary data.</text>
</comment>
<dbReference type="SUPFAM" id="SSF51445">
    <property type="entry name" value="(Trans)glycosidases"/>
    <property type="match status" value="1"/>
</dbReference>
<proteinExistence type="predicted"/>